<comment type="caution">
    <text evidence="10">The sequence shown here is derived from an EMBL/GenBank/DDBJ whole genome shotgun (WGS) entry which is preliminary data.</text>
</comment>
<dbReference type="PRINTS" id="PR00385">
    <property type="entry name" value="P450"/>
</dbReference>
<dbReference type="GO" id="GO:0016705">
    <property type="term" value="F:oxidoreductase activity, acting on paired donors, with incorporation or reduction of molecular oxygen"/>
    <property type="evidence" value="ECO:0007669"/>
    <property type="project" value="InterPro"/>
</dbReference>
<evidence type="ECO:0000256" key="2">
    <source>
        <dbReference type="ARBA" id="ARBA00010617"/>
    </source>
</evidence>
<evidence type="ECO:0000256" key="6">
    <source>
        <dbReference type="ARBA" id="ARBA00023004"/>
    </source>
</evidence>
<sequence length="153" mass="16781">MIFRGTDTGALLTEWATTELILHPTIQSKLRAEIDSVMDSTGTVSDNDVDKMQYLQQVVKETLRVHPPSPLISLARLLTDDIRLSNGMCHLVQQPWSTCGLSRMNPPFGPTRFMVSEGAVDMEVRGGDLKLAPFGAGWRVCPGKNLGLVTDSL</sequence>
<comment type="similarity">
    <text evidence="2 9">Belongs to the cytochrome P450 family.</text>
</comment>
<dbReference type="OrthoDB" id="3934656at2759"/>
<comment type="cofactor">
    <cofactor evidence="1 8">
        <name>heme</name>
        <dbReference type="ChEBI" id="CHEBI:30413"/>
    </cofactor>
</comment>
<proteinExistence type="inferred from homology"/>
<keyword evidence="4 8" id="KW-0479">Metal-binding</keyword>
<evidence type="ECO:0000256" key="7">
    <source>
        <dbReference type="ARBA" id="ARBA00023033"/>
    </source>
</evidence>
<evidence type="ECO:0000313" key="10">
    <source>
        <dbReference type="EMBL" id="KAF3338615.1"/>
    </source>
</evidence>
<dbReference type="InterPro" id="IPR002401">
    <property type="entry name" value="Cyt_P450_E_grp-I"/>
</dbReference>
<dbReference type="GO" id="GO:0005506">
    <property type="term" value="F:iron ion binding"/>
    <property type="evidence" value="ECO:0007669"/>
    <property type="project" value="InterPro"/>
</dbReference>
<keyword evidence="7 9" id="KW-0503">Monooxygenase</keyword>
<name>A0A833QYS4_9POAL</name>
<dbReference type="InterPro" id="IPR051996">
    <property type="entry name" value="Cytochrome_P450_78A"/>
</dbReference>
<feature type="binding site" description="axial binding residue" evidence="8">
    <location>
        <position position="141"/>
    </location>
    <ligand>
        <name>heme</name>
        <dbReference type="ChEBI" id="CHEBI:30413"/>
    </ligand>
    <ligandPart>
        <name>Fe</name>
        <dbReference type="ChEBI" id="CHEBI:18248"/>
    </ligandPart>
</feature>
<evidence type="ECO:0000256" key="8">
    <source>
        <dbReference type="PIRSR" id="PIRSR602401-1"/>
    </source>
</evidence>
<dbReference type="Proteomes" id="UP000623129">
    <property type="component" value="Unassembled WGS sequence"/>
</dbReference>
<accession>A0A833QYS4</accession>
<evidence type="ECO:0000256" key="4">
    <source>
        <dbReference type="ARBA" id="ARBA00022723"/>
    </source>
</evidence>
<organism evidence="10 11">
    <name type="scientific">Carex littledalei</name>
    <dbReference type="NCBI Taxonomy" id="544730"/>
    <lineage>
        <taxon>Eukaryota</taxon>
        <taxon>Viridiplantae</taxon>
        <taxon>Streptophyta</taxon>
        <taxon>Embryophyta</taxon>
        <taxon>Tracheophyta</taxon>
        <taxon>Spermatophyta</taxon>
        <taxon>Magnoliopsida</taxon>
        <taxon>Liliopsida</taxon>
        <taxon>Poales</taxon>
        <taxon>Cyperaceae</taxon>
        <taxon>Cyperoideae</taxon>
        <taxon>Cariceae</taxon>
        <taxon>Carex</taxon>
        <taxon>Carex subgen. Euthyceras</taxon>
    </lineage>
</organism>
<dbReference type="Gene3D" id="1.10.630.10">
    <property type="entry name" value="Cytochrome P450"/>
    <property type="match status" value="1"/>
</dbReference>
<keyword evidence="11" id="KW-1185">Reference proteome</keyword>
<evidence type="ECO:0000256" key="3">
    <source>
        <dbReference type="ARBA" id="ARBA00022617"/>
    </source>
</evidence>
<dbReference type="PRINTS" id="PR00463">
    <property type="entry name" value="EP450I"/>
</dbReference>
<gene>
    <name evidence="10" type="ORF">FCM35_KLT17452</name>
</gene>
<dbReference type="PANTHER" id="PTHR47946">
    <property type="entry name" value="CYTOCHROME P450 78A7-RELATED"/>
    <property type="match status" value="1"/>
</dbReference>
<dbReference type="AlphaFoldDB" id="A0A833QYS4"/>
<keyword evidence="6 8" id="KW-0408">Iron</keyword>
<evidence type="ECO:0000256" key="5">
    <source>
        <dbReference type="ARBA" id="ARBA00023002"/>
    </source>
</evidence>
<dbReference type="InterPro" id="IPR036396">
    <property type="entry name" value="Cyt_P450_sf"/>
</dbReference>
<dbReference type="PROSITE" id="PS00086">
    <property type="entry name" value="CYTOCHROME_P450"/>
    <property type="match status" value="1"/>
</dbReference>
<dbReference type="InterPro" id="IPR001128">
    <property type="entry name" value="Cyt_P450"/>
</dbReference>
<dbReference type="SUPFAM" id="SSF48264">
    <property type="entry name" value="Cytochrome P450"/>
    <property type="match status" value="1"/>
</dbReference>
<dbReference type="InterPro" id="IPR017972">
    <property type="entry name" value="Cyt_P450_CS"/>
</dbReference>
<protein>
    <submittedName>
        <fullName evidence="10">Cytochrome P450 78A11</fullName>
    </submittedName>
</protein>
<dbReference type="GO" id="GO:0020037">
    <property type="term" value="F:heme binding"/>
    <property type="evidence" value="ECO:0007669"/>
    <property type="project" value="InterPro"/>
</dbReference>
<dbReference type="GO" id="GO:0004497">
    <property type="term" value="F:monooxygenase activity"/>
    <property type="evidence" value="ECO:0007669"/>
    <property type="project" value="UniProtKB-KW"/>
</dbReference>
<keyword evidence="5 9" id="KW-0560">Oxidoreductase</keyword>
<evidence type="ECO:0000256" key="1">
    <source>
        <dbReference type="ARBA" id="ARBA00001971"/>
    </source>
</evidence>
<dbReference type="PANTHER" id="PTHR47946:SF6">
    <property type="entry name" value="CYTOCHROME P450 78A7"/>
    <property type="match status" value="1"/>
</dbReference>
<evidence type="ECO:0000313" key="11">
    <source>
        <dbReference type="Proteomes" id="UP000623129"/>
    </source>
</evidence>
<dbReference type="Pfam" id="PF00067">
    <property type="entry name" value="p450"/>
    <property type="match status" value="1"/>
</dbReference>
<evidence type="ECO:0000256" key="9">
    <source>
        <dbReference type="RuleBase" id="RU000461"/>
    </source>
</evidence>
<dbReference type="EMBL" id="SWLB01000005">
    <property type="protein sequence ID" value="KAF3338615.1"/>
    <property type="molecule type" value="Genomic_DNA"/>
</dbReference>
<keyword evidence="3 8" id="KW-0349">Heme</keyword>
<reference evidence="10" key="1">
    <citation type="submission" date="2020-01" db="EMBL/GenBank/DDBJ databases">
        <title>Genome sequence of Kobresia littledalei, the first chromosome-level genome in the family Cyperaceae.</title>
        <authorList>
            <person name="Qu G."/>
        </authorList>
    </citation>
    <scope>NUCLEOTIDE SEQUENCE</scope>
    <source>
        <strain evidence="10">C.B.Clarke</strain>
        <tissue evidence="10">Leaf</tissue>
    </source>
</reference>